<keyword evidence="3" id="KW-1185">Reference proteome</keyword>
<organism evidence="2 3">
    <name type="scientific">Cellulomonas cellasea DSM 20118</name>
    <dbReference type="NCBI Taxonomy" id="1408250"/>
    <lineage>
        <taxon>Bacteria</taxon>
        <taxon>Bacillati</taxon>
        <taxon>Actinomycetota</taxon>
        <taxon>Actinomycetes</taxon>
        <taxon>Micrococcales</taxon>
        <taxon>Cellulomonadaceae</taxon>
        <taxon>Cellulomonas</taxon>
    </lineage>
</organism>
<dbReference type="InterPro" id="IPR050765">
    <property type="entry name" value="Riboflavin_Biosynth_HTPR"/>
</dbReference>
<evidence type="ECO:0000313" key="2">
    <source>
        <dbReference type="EMBL" id="KGM01986.1"/>
    </source>
</evidence>
<feature type="domain" description="Bacterial bifunctional deaminase-reductase C-terminal" evidence="1">
    <location>
        <begin position="105"/>
        <end position="168"/>
    </location>
</feature>
<protein>
    <submittedName>
        <fullName evidence="2">Deaminase</fullName>
    </submittedName>
</protein>
<dbReference type="Proteomes" id="UP000029833">
    <property type="component" value="Unassembled WGS sequence"/>
</dbReference>
<dbReference type="EMBL" id="AXNT01000072">
    <property type="protein sequence ID" value="KGM01986.1"/>
    <property type="molecule type" value="Genomic_DNA"/>
</dbReference>
<dbReference type="SUPFAM" id="SSF53597">
    <property type="entry name" value="Dihydrofolate reductase-like"/>
    <property type="match status" value="1"/>
</dbReference>
<dbReference type="InterPro" id="IPR024072">
    <property type="entry name" value="DHFR-like_dom_sf"/>
</dbReference>
<dbReference type="RefSeq" id="WP_034630481.1">
    <property type="nucleotide sequence ID" value="NZ_AXNT01000072.1"/>
</dbReference>
<gene>
    <name evidence="2" type="ORF">Q760_16230</name>
</gene>
<dbReference type="InterPro" id="IPR002734">
    <property type="entry name" value="RibDG_C"/>
</dbReference>
<dbReference type="Pfam" id="PF01872">
    <property type="entry name" value="RibD_C"/>
    <property type="match status" value="1"/>
</dbReference>
<dbReference type="STRING" id="1408250.Q760_16230"/>
<reference evidence="2 3" key="1">
    <citation type="submission" date="2013-10" db="EMBL/GenBank/DDBJ databases">
        <authorList>
            <person name="Wang G."/>
            <person name="Zhuang W."/>
        </authorList>
    </citation>
    <scope>NUCLEOTIDE SEQUENCE [LARGE SCALE GENOMIC DNA]</scope>
    <source>
        <strain evidence="2 3">DSM 20118</strain>
    </source>
</reference>
<comment type="caution">
    <text evidence="2">The sequence shown here is derived from an EMBL/GenBank/DDBJ whole genome shotgun (WGS) entry which is preliminary data.</text>
</comment>
<dbReference type="Gene3D" id="3.40.430.10">
    <property type="entry name" value="Dihydrofolate Reductase, subunit A"/>
    <property type="match status" value="1"/>
</dbReference>
<accession>A0A0A0B9R3</accession>
<dbReference type="PANTHER" id="PTHR38011:SF11">
    <property type="entry name" value="2,5-DIAMINO-6-RIBOSYLAMINO-4(3H)-PYRIMIDINONE 5'-PHOSPHATE REDUCTASE"/>
    <property type="match status" value="1"/>
</dbReference>
<sequence length="185" mass="19811">MTLTQYLVAASVDGYIADPEGSLDWLFQFNDTEGLMAHVDTFVAGTGAIAMGAATYEFMLGQGGPWPYSDQRTWVFTHRDLPVAPGTGVELTRDPVEDVHARMVEAAAGRNVWLVGGGDLVGQFAARGLLDEIWLGVAPVVLGGGTPLLPHRLTGRLELLAVTHFPDGFLELRCRVPPADGTPPQ</sequence>
<dbReference type="PANTHER" id="PTHR38011">
    <property type="entry name" value="DIHYDROFOLATE REDUCTASE FAMILY PROTEIN (AFU_ORTHOLOGUE AFUA_8G06820)"/>
    <property type="match status" value="1"/>
</dbReference>
<proteinExistence type="predicted"/>
<dbReference type="AlphaFoldDB" id="A0A0A0B9R3"/>
<dbReference type="GO" id="GO:0008703">
    <property type="term" value="F:5-amino-6-(5-phosphoribosylamino)uracil reductase activity"/>
    <property type="evidence" value="ECO:0007669"/>
    <property type="project" value="InterPro"/>
</dbReference>
<dbReference type="OrthoDB" id="3427770at2"/>
<evidence type="ECO:0000259" key="1">
    <source>
        <dbReference type="Pfam" id="PF01872"/>
    </source>
</evidence>
<dbReference type="GO" id="GO:0009231">
    <property type="term" value="P:riboflavin biosynthetic process"/>
    <property type="evidence" value="ECO:0007669"/>
    <property type="project" value="InterPro"/>
</dbReference>
<evidence type="ECO:0000313" key="3">
    <source>
        <dbReference type="Proteomes" id="UP000029833"/>
    </source>
</evidence>
<name>A0A0A0B9R3_9CELL</name>